<dbReference type="EMBL" id="PRLP01000143">
    <property type="protein sequence ID" value="PPC74655.1"/>
    <property type="molecule type" value="Genomic_DNA"/>
</dbReference>
<dbReference type="Gene3D" id="1.10.150.400">
    <property type="match status" value="1"/>
</dbReference>
<dbReference type="InterPro" id="IPR023214">
    <property type="entry name" value="HAD_sf"/>
</dbReference>
<dbReference type="AlphaFoldDB" id="A0A2S5KJ49"/>
<dbReference type="SUPFAM" id="SSF56784">
    <property type="entry name" value="HAD-like"/>
    <property type="match status" value="1"/>
</dbReference>
<dbReference type="Pfam" id="PF05045">
    <property type="entry name" value="RgpF"/>
    <property type="match status" value="1"/>
</dbReference>
<dbReference type="GO" id="GO:0016740">
    <property type="term" value="F:transferase activity"/>
    <property type="evidence" value="ECO:0007669"/>
    <property type="project" value="UniProtKB-KW"/>
</dbReference>
<comment type="caution">
    <text evidence="1">The sequence shown here is derived from an EMBL/GenBank/DDBJ whole genome shotgun (WGS) entry which is preliminary data.</text>
</comment>
<dbReference type="Proteomes" id="UP000238196">
    <property type="component" value="Unassembled WGS sequence"/>
</dbReference>
<dbReference type="InterPro" id="IPR007739">
    <property type="entry name" value="RgpF"/>
</dbReference>
<proteinExistence type="predicted"/>
<protein>
    <submittedName>
        <fullName evidence="1">Glycosyl transferase family 1</fullName>
    </submittedName>
</protein>
<evidence type="ECO:0000313" key="2">
    <source>
        <dbReference type="Proteomes" id="UP000238196"/>
    </source>
</evidence>
<gene>
    <name evidence="1" type="ORF">C4K68_25415</name>
</gene>
<name>A0A2S5KJ49_9PROT</name>
<reference evidence="1 2" key="1">
    <citation type="submission" date="2018-02" db="EMBL/GenBank/DDBJ databases">
        <title>novel marine gammaproteobacteria from coastal saline agro ecosystem.</title>
        <authorList>
            <person name="Krishnan R."/>
            <person name="Ramesh Kumar N."/>
        </authorList>
    </citation>
    <scope>NUCLEOTIDE SEQUENCE [LARGE SCALE GENOMIC DNA]</scope>
    <source>
        <strain evidence="1 2">228</strain>
    </source>
</reference>
<dbReference type="Gene3D" id="3.40.50.1000">
    <property type="entry name" value="HAD superfamily/HAD-like"/>
    <property type="match status" value="1"/>
</dbReference>
<evidence type="ECO:0000313" key="1">
    <source>
        <dbReference type="EMBL" id="PPC74655.1"/>
    </source>
</evidence>
<sequence length="680" mass="78599">MLFHKRKVFLVSRKVLEKKLKDYLRKRNPQALRFLVKVKQQWRKKKLQQQFKAIQVRSGVGDAVLLDKATHDRLFDFEWYNSRSLHQFGDASSAFADYCRKSQYSNVSPSAKFDTEDYMRRNLDVYFSGIGALEHYLYAGQKEGREIRGVKQLWQPSQSLPVDLADNSYKNMQIALCLHIYYKDFIERFAALLKSLPIKVDIYVSVAHPTWVEEVHSVFGRCPEAREIYCAVSTNRGRNFGPLLVEFSERLKHYDLVGHLHSKKSLYSGREQTQWSDYLNEYLLGDAGVIRGILQLFAHNNDLGMYFPTSYWLMPSWVNHWTMNKQAARSYLEKWNIALEEDFLAYPVGGMFWARPAALQQLFDQAWSYSDFPEEPLANDGSELHAFERLLPLLVKHNGYKPFFYHPPTGQFTHDKGYIYTQYHQPLSEYANQLHNADIASFDLFDTLLQRRYYQPDYAKLKVGQQLFAAGIVPSARQFVKERNQAEFECRQSRQFSDDVGLVEVYQHLAATLDLPAEPGAMAELEFEMDMEECQPKEEVLALFNSLIEGGKKVQLVSDTYYSAAQIERLLHHIGARHPDQMWVSSENGLRKDNGSLWRELAGKTVDKGIKVAHIGDNVVADAQIPGDFGFQSLHILNPIDKWKAMGLPGGLAHNEMHEPEIKKWGRLICANGRYPLLEH</sequence>
<accession>A0A2S5KJ49</accession>
<organism evidence="1 2">
    <name type="scientific">Proteobacteria bacterium 228</name>
    <dbReference type="NCBI Taxonomy" id="2083153"/>
    <lineage>
        <taxon>Bacteria</taxon>
        <taxon>Pseudomonadati</taxon>
        <taxon>Pseudomonadota</taxon>
    </lineage>
</organism>
<keyword evidence="1" id="KW-0808">Transferase</keyword>
<dbReference type="InterPro" id="IPR036412">
    <property type="entry name" value="HAD-like_sf"/>
</dbReference>